<dbReference type="Proteomes" id="UP000298551">
    <property type="component" value="Chromosome"/>
</dbReference>
<gene>
    <name evidence="1" type="ORF">E6B08_24850</name>
</gene>
<dbReference type="EMBL" id="CP039371">
    <property type="protein sequence ID" value="QCI14378.1"/>
    <property type="molecule type" value="Genomic_DNA"/>
</dbReference>
<evidence type="ECO:0000313" key="1">
    <source>
        <dbReference type="EMBL" id="QCI14378.1"/>
    </source>
</evidence>
<dbReference type="AlphaFoldDB" id="A0A4D6XIZ2"/>
<accession>A0A4D6XIZ2</accession>
<proteinExistence type="predicted"/>
<reference evidence="2" key="1">
    <citation type="submission" date="2019-04" db="EMBL/GenBank/DDBJ databases">
        <title>Genome sequence of Pseudomonas putida 1290, an auxin catabolizing strain.</title>
        <authorList>
            <person name="Laird T.S."/>
            <person name="Leveau J.H.J."/>
        </authorList>
    </citation>
    <scope>NUCLEOTIDE SEQUENCE [LARGE SCALE GENOMIC DNA]</scope>
    <source>
        <strain evidence="2">1290</strain>
    </source>
</reference>
<name>A0A4D6XIZ2_PSEPU</name>
<dbReference type="OrthoDB" id="7033732at2"/>
<evidence type="ECO:0000313" key="2">
    <source>
        <dbReference type="Proteomes" id="UP000298551"/>
    </source>
</evidence>
<organism evidence="1 2">
    <name type="scientific">Pseudomonas putida</name>
    <name type="common">Arthrobacter siderocapsulatus</name>
    <dbReference type="NCBI Taxonomy" id="303"/>
    <lineage>
        <taxon>Bacteria</taxon>
        <taxon>Pseudomonadati</taxon>
        <taxon>Pseudomonadota</taxon>
        <taxon>Gammaproteobacteria</taxon>
        <taxon>Pseudomonadales</taxon>
        <taxon>Pseudomonadaceae</taxon>
        <taxon>Pseudomonas</taxon>
    </lineage>
</organism>
<sequence>MRSGGSPSSRAQWLHRGQARSHRYSTVLGRCAVPVGAGLPANSLTSPYQIVPISPPSIR</sequence>
<protein>
    <submittedName>
        <fullName evidence="1">Uncharacterized protein</fullName>
    </submittedName>
</protein>